<dbReference type="GO" id="GO:0019290">
    <property type="term" value="P:siderophore biosynthetic process"/>
    <property type="evidence" value="ECO:0007669"/>
    <property type="project" value="InterPro"/>
</dbReference>
<dbReference type="GO" id="GO:0003677">
    <property type="term" value="F:DNA binding"/>
    <property type="evidence" value="ECO:0007669"/>
    <property type="project" value="InterPro"/>
</dbReference>
<dbReference type="SMART" id="SM00906">
    <property type="entry name" value="Fungal_trans"/>
    <property type="match status" value="1"/>
</dbReference>
<dbReference type="Pfam" id="PF04082">
    <property type="entry name" value="Fungal_trans"/>
    <property type="match status" value="1"/>
</dbReference>
<dbReference type="PANTHER" id="PTHR43976">
    <property type="entry name" value="SHORT CHAIN DEHYDROGENASE"/>
    <property type="match status" value="1"/>
</dbReference>
<evidence type="ECO:0000256" key="2">
    <source>
        <dbReference type="ARBA" id="ARBA00022723"/>
    </source>
</evidence>
<evidence type="ECO:0000313" key="6">
    <source>
        <dbReference type="EMBL" id="KAF3291555.1"/>
    </source>
</evidence>
<dbReference type="InterPro" id="IPR001138">
    <property type="entry name" value="Zn2Cys6_DnaBD"/>
</dbReference>
<dbReference type="EMBL" id="JAABOJ010000001">
    <property type="protein sequence ID" value="KAF3291555.1"/>
    <property type="molecule type" value="Genomic_DNA"/>
</dbReference>
<dbReference type="InterPro" id="IPR036291">
    <property type="entry name" value="NAD(P)-bd_dom_sf"/>
</dbReference>
<proteinExistence type="inferred from homology"/>
<dbReference type="SUPFAM" id="SSF57701">
    <property type="entry name" value="Zn2/Cys6 DNA-binding domain"/>
    <property type="match status" value="1"/>
</dbReference>
<keyword evidence="2" id="KW-0479">Metal-binding</keyword>
<evidence type="ECO:0000256" key="4">
    <source>
        <dbReference type="ARBA" id="ARBA00023242"/>
    </source>
</evidence>
<keyword evidence="4" id="KW-0539">Nucleus</keyword>
<dbReference type="GO" id="GO:0006351">
    <property type="term" value="P:DNA-templated transcription"/>
    <property type="evidence" value="ECO:0007669"/>
    <property type="project" value="InterPro"/>
</dbReference>
<dbReference type="GO" id="GO:0000981">
    <property type="term" value="F:DNA-binding transcription factor activity, RNA polymerase II-specific"/>
    <property type="evidence" value="ECO:0007669"/>
    <property type="project" value="InterPro"/>
</dbReference>
<evidence type="ECO:0000259" key="5">
    <source>
        <dbReference type="PROSITE" id="PS50048"/>
    </source>
</evidence>
<dbReference type="GO" id="GO:0008667">
    <property type="term" value="F:2,3-dihydro-2,3-dihydroxybenzoate dehydrogenase activity"/>
    <property type="evidence" value="ECO:0007669"/>
    <property type="project" value="InterPro"/>
</dbReference>
<organism evidence="6 7">
    <name type="scientific">Orbilia oligospora</name>
    <name type="common">Nematode-trapping fungus</name>
    <name type="synonym">Arthrobotrys oligospora</name>
    <dbReference type="NCBI Taxonomy" id="2813651"/>
    <lineage>
        <taxon>Eukaryota</taxon>
        <taxon>Fungi</taxon>
        <taxon>Dikarya</taxon>
        <taxon>Ascomycota</taxon>
        <taxon>Pezizomycotina</taxon>
        <taxon>Orbiliomycetes</taxon>
        <taxon>Orbiliales</taxon>
        <taxon>Orbiliaceae</taxon>
        <taxon>Orbilia</taxon>
    </lineage>
</organism>
<dbReference type="Pfam" id="PF00106">
    <property type="entry name" value="adh_short"/>
    <property type="match status" value="1"/>
</dbReference>
<dbReference type="PANTHER" id="PTHR43976:SF16">
    <property type="entry name" value="SHORT-CHAIN DEHYDROGENASE_REDUCTASE FAMILY PROTEIN"/>
    <property type="match status" value="1"/>
</dbReference>
<name>A0A7C8VQI6_ORBOL</name>
<dbReference type="Pfam" id="PF00172">
    <property type="entry name" value="Zn_clus"/>
    <property type="match status" value="1"/>
</dbReference>
<dbReference type="InterPro" id="IPR036864">
    <property type="entry name" value="Zn2-C6_fun-type_DNA-bd_sf"/>
</dbReference>
<dbReference type="PRINTS" id="PR01397">
    <property type="entry name" value="DHBDHDRGNASE"/>
</dbReference>
<evidence type="ECO:0000256" key="1">
    <source>
        <dbReference type="ARBA" id="ARBA00006484"/>
    </source>
</evidence>
<dbReference type="InterPro" id="IPR051911">
    <property type="entry name" value="SDR_oxidoreductase"/>
</dbReference>
<accession>A0A7C8VQI6</accession>
<reference evidence="6 7" key="1">
    <citation type="submission" date="2020-01" db="EMBL/GenBank/DDBJ databases">
        <authorList>
            <person name="Palmer J.M."/>
        </authorList>
    </citation>
    <scope>NUCLEOTIDE SEQUENCE [LARGE SCALE GENOMIC DNA]</scope>
    <source>
        <strain evidence="6 7">TWF970</strain>
    </source>
</reference>
<dbReference type="PROSITE" id="PS00463">
    <property type="entry name" value="ZN2_CY6_FUNGAL_1"/>
    <property type="match status" value="1"/>
</dbReference>
<evidence type="ECO:0000313" key="7">
    <source>
        <dbReference type="Proteomes" id="UP000474640"/>
    </source>
</evidence>
<dbReference type="Pfam" id="PF22939">
    <property type="entry name" value="WHD_GPIID"/>
    <property type="match status" value="1"/>
</dbReference>
<keyword evidence="3" id="KW-0560">Oxidoreductase</keyword>
<dbReference type="AlphaFoldDB" id="A0A7C8VQI6"/>
<dbReference type="PROSITE" id="PS50048">
    <property type="entry name" value="ZN2_CY6_FUNGAL_2"/>
    <property type="match status" value="1"/>
</dbReference>
<protein>
    <recommendedName>
        <fullName evidence="5">Zn(2)-C6 fungal-type domain-containing protein</fullName>
    </recommendedName>
</protein>
<feature type="domain" description="Zn(2)-C6 fungal-type" evidence="5">
    <location>
        <begin position="346"/>
        <end position="376"/>
    </location>
</feature>
<dbReference type="OrthoDB" id="270167at2759"/>
<dbReference type="PRINTS" id="PR00080">
    <property type="entry name" value="SDRFAMILY"/>
</dbReference>
<dbReference type="SUPFAM" id="SSF51735">
    <property type="entry name" value="NAD(P)-binding Rossmann-fold domains"/>
    <property type="match status" value="1"/>
</dbReference>
<dbReference type="InterPro" id="IPR002347">
    <property type="entry name" value="SDR_fam"/>
</dbReference>
<dbReference type="InterPro" id="IPR054471">
    <property type="entry name" value="GPIID_WHD"/>
</dbReference>
<dbReference type="Gene3D" id="3.40.50.720">
    <property type="entry name" value="NAD(P)-binding Rossmann-like Domain"/>
    <property type="match status" value="1"/>
</dbReference>
<dbReference type="SMART" id="SM00066">
    <property type="entry name" value="GAL4"/>
    <property type="match status" value="1"/>
</dbReference>
<dbReference type="CDD" id="cd00067">
    <property type="entry name" value="GAL4"/>
    <property type="match status" value="1"/>
</dbReference>
<sequence length="1133" mass="126228">MALCEGLELNFGLAFVYCVYRDQTRQTATNLMASPLAQLLSILPSLPKEVLQIYEENVEKTNLPSKEMSMRCYFALDNTLLITGRPHIPFIVDRYFAGVLKTTIEANKSDIEKFVATKIDEDWARDKYLMDEKLKQDILRETRLLITALRIKTVLDERMRANRRLALNKLPGELYGAFEGNIDRTKQQVPSSSDLALDILMWVHLAEKPLHVNELLESLALKIGDGYLNTDHFPSRQSRLDCCLGLVTVEEETSTVCLVHLSLQAYLHSRGEYCFKHGHEHTVKAYLTYLRLDRITASLVTNKNALLGDFPFLDYTACQWGYHMGDHRSYGCTNFGMAMENVALRACSACRKQKRKCTKELPDCSLCLKNRRACDYGDSLPAVAFPGPGAQEASQRAIDICSLPMGTTMQPQLPSVNFAQSEFPACFFLDHETFQLLGMSINVAATHFPRALLDFVRDRPRIENDVDTYFNSTHSFFPIISKIRFYKEFSNPSGAINLDTGLLLLTMRLNIQPANHDGIDPLSRETYKTAKAYLAEIEASNVISVRLLQAALLISLYEVSNGMFPTAYLTVGHCARLGHALGIHARKRAPQVLSPPVSSTELEERSRVWWGVIILDRYVGIGGKCRPFACDDARPDTYLPIDDTYWDQGQPTLVQPLAVSTSTNIATSPFARTCQAAHLLSRVLRHLSDCDTDPEFRYQEAIQIDRTVQALSTSALLGAEESGNKTSDPTANLLFCTAISLCFSALFCLYSEYSCTESFAPEQLKSSNLQEMQHRALSGLEEICEAVLRFSKSVHVAVEIGGTTRVSPLICDCLYQAASTYLWYSRESGDQQWHEKVIELKMMLEIIGQRWQCANEYMKILEALVDHGVIPGPWKSRCRSGSSIGRIGDCDSSRPENPRRISKSVGDTRFLALAVDVTNESDVINAIDTGYKKFGRIDVLVNNAGYANLASVEDIDIKDFRAQWETNFMGVVHTSKAIIPVFRQQGSGHIFQISSLGGRVASPGLTAYQSAKWAVGGFSTGLAQEVAPFGIKVTVLEPGGIRTDWAGSSMDIPAVSEPYQETVGAFAQFLRDFSGKEPSLPEKIARIIIDLSEADDVPLRLLIGTDAVEYAARATEKLSIEDKKWHGISVSSV</sequence>
<dbReference type="Gene3D" id="4.10.240.10">
    <property type="entry name" value="Zn(2)-C6 fungal-type DNA-binding domain"/>
    <property type="match status" value="1"/>
</dbReference>
<dbReference type="CDD" id="cd12148">
    <property type="entry name" value="fungal_TF_MHR"/>
    <property type="match status" value="1"/>
</dbReference>
<evidence type="ECO:0000256" key="3">
    <source>
        <dbReference type="ARBA" id="ARBA00023002"/>
    </source>
</evidence>
<dbReference type="InterPro" id="IPR007219">
    <property type="entry name" value="XnlR_reg_dom"/>
</dbReference>
<comment type="similarity">
    <text evidence="1">Belongs to the short-chain dehydrogenases/reductases (SDR) family.</text>
</comment>
<comment type="caution">
    <text evidence="6">The sequence shown here is derived from an EMBL/GenBank/DDBJ whole genome shotgun (WGS) entry which is preliminary data.</text>
</comment>
<dbReference type="Proteomes" id="UP000474640">
    <property type="component" value="Unassembled WGS sequence"/>
</dbReference>
<gene>
    <name evidence="6" type="ORF">TWF970_000769</name>
</gene>
<dbReference type="GO" id="GO:0008270">
    <property type="term" value="F:zinc ion binding"/>
    <property type="evidence" value="ECO:0007669"/>
    <property type="project" value="InterPro"/>
</dbReference>
<dbReference type="InterPro" id="IPR003560">
    <property type="entry name" value="DHB_DH"/>
</dbReference>